<dbReference type="InterPro" id="IPR050755">
    <property type="entry name" value="TRAFAC_YlqF/YawG_RiboMat"/>
</dbReference>
<evidence type="ECO:0000256" key="1">
    <source>
        <dbReference type="ARBA" id="ARBA00004123"/>
    </source>
</evidence>
<name>A0A914XAX7_9BILA</name>
<organism evidence="8 9">
    <name type="scientific">Plectus sambesii</name>
    <dbReference type="NCBI Taxonomy" id="2011161"/>
    <lineage>
        <taxon>Eukaryota</taxon>
        <taxon>Metazoa</taxon>
        <taxon>Ecdysozoa</taxon>
        <taxon>Nematoda</taxon>
        <taxon>Chromadorea</taxon>
        <taxon>Plectida</taxon>
        <taxon>Plectina</taxon>
        <taxon>Plectoidea</taxon>
        <taxon>Plectidae</taxon>
        <taxon>Plectus</taxon>
    </lineage>
</organism>
<dbReference type="GO" id="GO:0005730">
    <property type="term" value="C:nucleolus"/>
    <property type="evidence" value="ECO:0007669"/>
    <property type="project" value="TreeGrafter"/>
</dbReference>
<feature type="compositionally biased region" description="Polar residues" evidence="7">
    <location>
        <begin position="179"/>
        <end position="191"/>
    </location>
</feature>
<evidence type="ECO:0000256" key="2">
    <source>
        <dbReference type="ARBA" id="ARBA00022741"/>
    </source>
</evidence>
<evidence type="ECO:0000256" key="3">
    <source>
        <dbReference type="ARBA" id="ARBA00023054"/>
    </source>
</evidence>
<feature type="compositionally biased region" description="Basic and acidic residues" evidence="7">
    <location>
        <begin position="163"/>
        <end position="178"/>
    </location>
</feature>
<dbReference type="FunFam" id="1.10.1580.10:FF:000002">
    <property type="entry name" value="Guanine nucleotide-binding protein-like 3 (nucleolar)-like"/>
    <property type="match status" value="1"/>
</dbReference>
<dbReference type="GO" id="GO:0005525">
    <property type="term" value="F:GTP binding"/>
    <property type="evidence" value="ECO:0007669"/>
    <property type="project" value="UniProtKB-KW"/>
</dbReference>
<evidence type="ECO:0000256" key="4">
    <source>
        <dbReference type="ARBA" id="ARBA00023134"/>
    </source>
</evidence>
<evidence type="ECO:0000313" key="9">
    <source>
        <dbReference type="WBParaSite" id="PSAMB.scaffold7589size7412.g30293.t1"/>
    </source>
</evidence>
<feature type="region of interest" description="Disordered" evidence="7">
    <location>
        <begin position="211"/>
        <end position="251"/>
    </location>
</feature>
<dbReference type="AlphaFoldDB" id="A0A914XAX7"/>
<dbReference type="Gene3D" id="1.10.1580.10">
    <property type="match status" value="1"/>
</dbReference>
<keyword evidence="8" id="KW-1185">Reference proteome</keyword>
<dbReference type="Proteomes" id="UP000887566">
    <property type="component" value="Unplaced"/>
</dbReference>
<comment type="subcellular location">
    <subcellularLocation>
        <location evidence="1">Nucleus</location>
    </subcellularLocation>
</comment>
<keyword evidence="3" id="KW-0175">Coiled coil</keyword>
<dbReference type="WBParaSite" id="PSAMB.scaffold7589size7412.g30293.t1">
    <property type="protein sequence ID" value="PSAMB.scaffold7589size7412.g30293.t1"/>
    <property type="gene ID" value="PSAMB.scaffold7589size7412.g30293"/>
</dbReference>
<evidence type="ECO:0000256" key="6">
    <source>
        <dbReference type="ARBA" id="ARBA00069022"/>
    </source>
</evidence>
<proteinExistence type="predicted"/>
<reference evidence="9" key="1">
    <citation type="submission" date="2022-11" db="UniProtKB">
        <authorList>
            <consortium name="WormBaseParasite"/>
        </authorList>
    </citation>
    <scope>IDENTIFICATION</scope>
</reference>
<keyword evidence="5" id="KW-0539">Nucleus</keyword>
<protein>
    <recommendedName>
        <fullName evidence="6">Guanine nucleotide-binding protein-like 3 homolog</fullName>
    </recommendedName>
</protein>
<accession>A0A914XAX7</accession>
<dbReference type="InterPro" id="IPR023179">
    <property type="entry name" value="GTP-bd_ortho_bundle_sf"/>
</dbReference>
<dbReference type="PANTHER" id="PTHR11089">
    <property type="entry name" value="GTP-BINDING PROTEIN-RELATED"/>
    <property type="match status" value="1"/>
</dbReference>
<feature type="compositionally biased region" description="Basic residues" evidence="7">
    <location>
        <begin position="211"/>
        <end position="223"/>
    </location>
</feature>
<dbReference type="PANTHER" id="PTHR11089:SF30">
    <property type="entry name" value="GUANINE NUCLEOTIDE-BINDING PROTEIN-LIKE 3 HOMOLOG"/>
    <property type="match status" value="1"/>
</dbReference>
<evidence type="ECO:0000313" key="8">
    <source>
        <dbReference type="Proteomes" id="UP000887566"/>
    </source>
</evidence>
<evidence type="ECO:0000256" key="5">
    <source>
        <dbReference type="ARBA" id="ARBA00023242"/>
    </source>
</evidence>
<keyword evidence="2" id="KW-0547">Nucleotide-binding</keyword>
<sequence>MSQLDPVEVALKNAIRVETLQDPISPVQAILRRCARDTLMLQYNIGEFNDCQEFLALVARKLGRLRKGARPDLNAAAKQVLNDWNGGKLRYYTEPPEETTETPAAATLVNEFAKEFDLDALDEDQSLVVNDLPELAALDCVLYSGPETGADAEMSDLSNAQNGKDKRTVVTGKAEQKTKSGPNEPSQTSDQLLTMDIDGNSQVNRLIKKAIKKGKRQQKKHVKRTDSLTKSLETAMDFGSTGDAYDFEQMK</sequence>
<keyword evidence="4" id="KW-0342">GTP-binding</keyword>
<evidence type="ECO:0000256" key="7">
    <source>
        <dbReference type="SAM" id="MobiDB-lite"/>
    </source>
</evidence>
<feature type="region of interest" description="Disordered" evidence="7">
    <location>
        <begin position="152"/>
        <end position="191"/>
    </location>
</feature>